<dbReference type="Gene3D" id="3.20.20.70">
    <property type="entry name" value="Aldolase class I"/>
    <property type="match status" value="1"/>
</dbReference>
<dbReference type="Pfam" id="PF01791">
    <property type="entry name" value="DeoC"/>
    <property type="match status" value="1"/>
</dbReference>
<dbReference type="AlphaFoldDB" id="A0A0C2JQQ8"/>
<feature type="active site" description="Schiff-base intermediate with dihydroxyacetone-P" evidence="1">
    <location>
        <position position="181"/>
    </location>
</feature>
<dbReference type="STRING" id="183763.LP52_09205"/>
<gene>
    <name evidence="2" type="ORF">LP52_09205</name>
</gene>
<dbReference type="Proteomes" id="UP000031675">
    <property type="component" value="Unassembled WGS sequence"/>
</dbReference>
<dbReference type="PANTHER" id="PTHR47916:SF1">
    <property type="entry name" value="3-HYDROXY-5-PHOSPHONOOXYPENTANE-2,4-DIONE THIOLASE"/>
    <property type="match status" value="1"/>
</dbReference>
<feature type="active site" description="Proton donor" evidence="1">
    <location>
        <position position="150"/>
    </location>
</feature>
<keyword evidence="3" id="KW-1185">Reference proteome</keyword>
<dbReference type="PANTHER" id="PTHR47916">
    <property type="entry name" value="FRUCTOSE-BISPHOSPHATE ALDOLASE CLASS 1"/>
    <property type="match status" value="1"/>
</dbReference>
<name>A0A0C2JQQ8_9ACTN</name>
<evidence type="ECO:0000256" key="1">
    <source>
        <dbReference type="PIRSR" id="PIRSR038992-1"/>
    </source>
</evidence>
<protein>
    <submittedName>
        <fullName evidence="2">2-amino-4,5-dihydroxy-6-one-heptanoic acid-7-phosphate synthase</fullName>
    </submittedName>
</protein>
<dbReference type="CDD" id="cd00958">
    <property type="entry name" value="DhnA"/>
    <property type="match status" value="1"/>
</dbReference>
<dbReference type="GO" id="GO:0004332">
    <property type="term" value="F:fructose-bisphosphate aldolase activity"/>
    <property type="evidence" value="ECO:0007669"/>
    <property type="project" value="InterPro"/>
</dbReference>
<dbReference type="InterPro" id="IPR013785">
    <property type="entry name" value="Aldolase_TIM"/>
</dbReference>
<dbReference type="InterPro" id="IPR050456">
    <property type="entry name" value="DeoC/FbaB_aldolase"/>
</dbReference>
<dbReference type="InterPro" id="IPR041720">
    <property type="entry name" value="FbaB-like"/>
</dbReference>
<dbReference type="SMART" id="SM01133">
    <property type="entry name" value="DeoC"/>
    <property type="match status" value="1"/>
</dbReference>
<evidence type="ECO:0000313" key="2">
    <source>
        <dbReference type="EMBL" id="KIH99137.1"/>
    </source>
</evidence>
<organism evidence="2 3">
    <name type="scientific">Streptomonospora alba</name>
    <dbReference type="NCBI Taxonomy" id="183763"/>
    <lineage>
        <taxon>Bacteria</taxon>
        <taxon>Bacillati</taxon>
        <taxon>Actinomycetota</taxon>
        <taxon>Actinomycetes</taxon>
        <taxon>Streptosporangiales</taxon>
        <taxon>Nocardiopsidaceae</taxon>
        <taxon>Streptomonospora</taxon>
    </lineage>
</organism>
<dbReference type="EMBL" id="JROO01000015">
    <property type="protein sequence ID" value="KIH99137.1"/>
    <property type="molecule type" value="Genomic_DNA"/>
</dbReference>
<comment type="caution">
    <text evidence="2">The sequence shown here is derived from an EMBL/GenBank/DDBJ whole genome shotgun (WGS) entry which is preliminary data.</text>
</comment>
<dbReference type="SUPFAM" id="SSF51569">
    <property type="entry name" value="Aldolase"/>
    <property type="match status" value="1"/>
</dbReference>
<dbReference type="OrthoDB" id="9771504at2"/>
<dbReference type="InterPro" id="IPR002915">
    <property type="entry name" value="DeoC/FbaB/LacD_aldolase"/>
</dbReference>
<dbReference type="PIRSF" id="PIRSF038992">
    <property type="entry name" value="Aldolase_Ia"/>
    <property type="match status" value="1"/>
</dbReference>
<evidence type="ECO:0000313" key="3">
    <source>
        <dbReference type="Proteomes" id="UP000031675"/>
    </source>
</evidence>
<dbReference type="RefSeq" id="WP_040272471.1">
    <property type="nucleotide sequence ID" value="NZ_JROO01000015.1"/>
</dbReference>
<dbReference type="NCBIfam" id="NF005556">
    <property type="entry name" value="PRK07226.1"/>
    <property type="match status" value="1"/>
</dbReference>
<proteinExistence type="predicted"/>
<accession>A0A0C2JQQ8</accession>
<sequence length="279" mass="29111">MAVHQTFAAKVRLARLHRHGDGRLLVVPLDHSVADGPVAAGQSIDPLVGQLARNGVDAVVLHKGRLRSLQPGWFTRTSLIVHLSASTRHAPDPDAKYLVTDVETAIRLGADAVSVHVNLGSLDERSQIADFAAVADTCAQWNMPLLAMIYPRGPQITDPADAELLAHAASLAGDVGADIVKLPRPRTAAETEDLVRSSPVPVITAGGPRGTAEDVLSGVSEVLRAGAAGVAMGRNIFAAPDPGNMARRVSDLVHSPLLRPRGPAGLSGAGAGFRPGDWN</sequence>
<reference evidence="3" key="1">
    <citation type="journal article" date="2015" name="Chem. Biol.">
        <title>Structure, bioactivity, and resistance mechanism of streptomonomicin, an unusual lasso Peptide from an understudied halophilic actinomycete.</title>
        <authorList>
            <person name="Metelev M."/>
            <person name="Tietz J.I."/>
            <person name="Melby J.O."/>
            <person name="Blair P.M."/>
            <person name="Zhu L."/>
            <person name="Livnat I."/>
            <person name="Severinov K."/>
            <person name="Mitchell D.A."/>
        </authorList>
    </citation>
    <scope>NUCLEOTIDE SEQUENCE [LARGE SCALE GENOMIC DNA]</scope>
    <source>
        <strain evidence="3">YIM 90003</strain>
    </source>
</reference>